<evidence type="ECO:0000313" key="2">
    <source>
        <dbReference type="Proteomes" id="UP000821845"/>
    </source>
</evidence>
<proteinExistence type="predicted"/>
<gene>
    <name evidence="1" type="ORF">HPB50_014905</name>
</gene>
<name>A0ACB7RIS6_HYAAI</name>
<dbReference type="EMBL" id="CM023489">
    <property type="protein sequence ID" value="KAH6922486.1"/>
    <property type="molecule type" value="Genomic_DNA"/>
</dbReference>
<organism evidence="1 2">
    <name type="scientific">Hyalomma asiaticum</name>
    <name type="common">Tick</name>
    <dbReference type="NCBI Taxonomy" id="266040"/>
    <lineage>
        <taxon>Eukaryota</taxon>
        <taxon>Metazoa</taxon>
        <taxon>Ecdysozoa</taxon>
        <taxon>Arthropoda</taxon>
        <taxon>Chelicerata</taxon>
        <taxon>Arachnida</taxon>
        <taxon>Acari</taxon>
        <taxon>Parasitiformes</taxon>
        <taxon>Ixodida</taxon>
        <taxon>Ixodoidea</taxon>
        <taxon>Ixodidae</taxon>
        <taxon>Hyalomminae</taxon>
        <taxon>Hyalomma</taxon>
    </lineage>
</organism>
<reference evidence="1" key="1">
    <citation type="submission" date="2020-05" db="EMBL/GenBank/DDBJ databases">
        <title>Large-scale comparative analyses of tick genomes elucidate their genetic diversity and vector capacities.</title>
        <authorList>
            <person name="Jia N."/>
            <person name="Wang J."/>
            <person name="Shi W."/>
            <person name="Du L."/>
            <person name="Sun Y."/>
            <person name="Zhan W."/>
            <person name="Jiang J."/>
            <person name="Wang Q."/>
            <person name="Zhang B."/>
            <person name="Ji P."/>
            <person name="Sakyi L.B."/>
            <person name="Cui X."/>
            <person name="Yuan T."/>
            <person name="Jiang B."/>
            <person name="Yang W."/>
            <person name="Lam T.T.-Y."/>
            <person name="Chang Q."/>
            <person name="Ding S."/>
            <person name="Wang X."/>
            <person name="Zhu J."/>
            <person name="Ruan X."/>
            <person name="Zhao L."/>
            <person name="Wei J."/>
            <person name="Que T."/>
            <person name="Du C."/>
            <person name="Cheng J."/>
            <person name="Dai P."/>
            <person name="Han X."/>
            <person name="Huang E."/>
            <person name="Gao Y."/>
            <person name="Liu J."/>
            <person name="Shao H."/>
            <person name="Ye R."/>
            <person name="Li L."/>
            <person name="Wei W."/>
            <person name="Wang X."/>
            <person name="Wang C."/>
            <person name="Yang T."/>
            <person name="Huo Q."/>
            <person name="Li W."/>
            <person name="Guo W."/>
            <person name="Chen H."/>
            <person name="Zhou L."/>
            <person name="Ni X."/>
            <person name="Tian J."/>
            <person name="Zhou Y."/>
            <person name="Sheng Y."/>
            <person name="Liu T."/>
            <person name="Pan Y."/>
            <person name="Xia L."/>
            <person name="Li J."/>
            <person name="Zhao F."/>
            <person name="Cao W."/>
        </authorList>
    </citation>
    <scope>NUCLEOTIDE SEQUENCE</scope>
    <source>
        <strain evidence="1">Hyas-2018</strain>
    </source>
</reference>
<evidence type="ECO:0000313" key="1">
    <source>
        <dbReference type="EMBL" id="KAH6922486.1"/>
    </source>
</evidence>
<dbReference type="Proteomes" id="UP000821845">
    <property type="component" value="Chromosome 9"/>
</dbReference>
<accession>A0ACB7RIS6</accession>
<comment type="caution">
    <text evidence="1">The sequence shown here is derived from an EMBL/GenBank/DDBJ whole genome shotgun (WGS) entry which is preliminary data.</text>
</comment>
<sequence>MAATMDGACAPASVREQRTKWSSETTQSLIMLWENNLRRLRGTTRNSKVYEAITAELNAGLLPDVEPFTTKQVRLKIDNLNKKYRCSRLMFSKHAYLLFTLCPLVLIGFSLQ</sequence>
<keyword evidence="2" id="KW-1185">Reference proteome</keyword>
<protein>
    <submittedName>
        <fullName evidence="1">Uncharacterized protein</fullName>
    </submittedName>
</protein>